<dbReference type="PATRIC" id="fig|161896.4.peg.140"/>
<evidence type="ECO:0000313" key="3">
    <source>
        <dbReference type="Proteomes" id="UP000033566"/>
    </source>
</evidence>
<dbReference type="AlphaFoldDB" id="A0A0F6QUA6"/>
<dbReference type="Proteomes" id="UP000033566">
    <property type="component" value="Chromosome"/>
</dbReference>
<organism evidence="2 3">
    <name type="scientific">Corynebacterium camporealensis</name>
    <dbReference type="NCBI Taxonomy" id="161896"/>
    <lineage>
        <taxon>Bacteria</taxon>
        <taxon>Bacillati</taxon>
        <taxon>Actinomycetota</taxon>
        <taxon>Actinomycetes</taxon>
        <taxon>Mycobacteriales</taxon>
        <taxon>Corynebacteriaceae</taxon>
        <taxon>Corynebacterium</taxon>
    </lineage>
</organism>
<reference evidence="2 3" key="1">
    <citation type="journal article" date="2015" name="Genome Announc.">
        <title>Complete Genome Sequence of Corynebacterium camporealensis DSM 44610, Isolated from the Milk of a Manchega Sheep with Subclinical Mastitis.</title>
        <authorList>
            <person name="Ruckert C."/>
            <person name="Albersmeier A."/>
            <person name="Winkler A."/>
            <person name="Tauch A."/>
        </authorList>
    </citation>
    <scope>NUCLEOTIDE SEQUENCE [LARGE SCALE GENOMIC DNA]</scope>
    <source>
        <strain evidence="2 3">DSM 44610</strain>
    </source>
</reference>
<dbReference type="EMBL" id="CP011311">
    <property type="protein sequence ID" value="AKE38132.1"/>
    <property type="molecule type" value="Genomic_DNA"/>
</dbReference>
<name>A0A0F6QUA6_9CORY</name>
<sequence length="94" mass="10190">MDMGSSSFIAQIGIVVIVWGALYRYRKTTSRWVFVAAIVSTCLAALLALSTPLGLAGGLIDILSLANVFLNMFILLAVGQSRVRREDELCVGER</sequence>
<protein>
    <submittedName>
        <fullName evidence="2">Uncharacterized protein</fullName>
    </submittedName>
</protein>
<evidence type="ECO:0000313" key="2">
    <source>
        <dbReference type="EMBL" id="AKE38132.1"/>
    </source>
</evidence>
<feature type="transmembrane region" description="Helical" evidence="1">
    <location>
        <begin position="55"/>
        <end position="78"/>
    </location>
</feature>
<keyword evidence="3" id="KW-1185">Reference proteome</keyword>
<accession>A0A0F6QUA6</accession>
<feature type="transmembrane region" description="Helical" evidence="1">
    <location>
        <begin position="6"/>
        <end position="25"/>
    </location>
</feature>
<feature type="transmembrane region" description="Helical" evidence="1">
    <location>
        <begin position="32"/>
        <end position="49"/>
    </location>
</feature>
<gene>
    <name evidence="2" type="ORF">UL81_00710</name>
</gene>
<proteinExistence type="predicted"/>
<keyword evidence="1" id="KW-0472">Membrane</keyword>
<keyword evidence="1" id="KW-0812">Transmembrane</keyword>
<dbReference type="HOGENOM" id="CLU_2507063_0_0_11"/>
<dbReference type="KEGG" id="ccj:UL81_00710"/>
<keyword evidence="1" id="KW-1133">Transmembrane helix</keyword>
<evidence type="ECO:0000256" key="1">
    <source>
        <dbReference type="SAM" id="Phobius"/>
    </source>
</evidence>